<organism evidence="2 3">
    <name type="scientific">Streptoalloteichus tenebrarius (strain ATCC 17920 / DSM 40477 / JCM 4838 / CBS 697.72 / NBRC 16177 / NCIMB 11028 / NRRL B-12390 / A12253. 1 / ISP 5477)</name>
    <name type="common">Streptomyces tenebrarius</name>
    <dbReference type="NCBI Taxonomy" id="1933"/>
    <lineage>
        <taxon>Bacteria</taxon>
        <taxon>Bacillati</taxon>
        <taxon>Actinomycetota</taxon>
        <taxon>Actinomycetes</taxon>
        <taxon>Pseudonocardiales</taxon>
        <taxon>Pseudonocardiaceae</taxon>
        <taxon>Streptoalloteichus</taxon>
    </lineage>
</organism>
<feature type="transmembrane region" description="Helical" evidence="1">
    <location>
        <begin position="30"/>
        <end position="47"/>
    </location>
</feature>
<reference evidence="2 3" key="1">
    <citation type="submission" date="2022-06" db="EMBL/GenBank/DDBJ databases">
        <title>Genomic Encyclopedia of Archaeal and Bacterial Type Strains, Phase II (KMG-II): from individual species to whole genera.</title>
        <authorList>
            <person name="Goeker M."/>
        </authorList>
    </citation>
    <scope>NUCLEOTIDE SEQUENCE [LARGE SCALE GENOMIC DNA]</scope>
    <source>
        <strain evidence="2 3">DSM 40477</strain>
    </source>
</reference>
<comment type="caution">
    <text evidence="2">The sequence shown here is derived from an EMBL/GenBank/DDBJ whole genome shotgun (WGS) entry which is preliminary data.</text>
</comment>
<keyword evidence="1" id="KW-1133">Transmembrane helix</keyword>
<accession>A0ABT1HYK2</accession>
<gene>
    <name evidence="2" type="ORF">LX15_004328</name>
</gene>
<evidence type="ECO:0000313" key="2">
    <source>
        <dbReference type="EMBL" id="MCP2260609.1"/>
    </source>
</evidence>
<dbReference type="EMBL" id="JAMTCP010000029">
    <property type="protein sequence ID" value="MCP2260609.1"/>
    <property type="molecule type" value="Genomic_DNA"/>
</dbReference>
<protein>
    <submittedName>
        <fullName evidence="2">Uncharacterized protein</fullName>
    </submittedName>
</protein>
<keyword evidence="1" id="KW-0472">Membrane</keyword>
<keyword evidence="3" id="KW-1185">Reference proteome</keyword>
<keyword evidence="1" id="KW-0812">Transmembrane</keyword>
<evidence type="ECO:0000313" key="3">
    <source>
        <dbReference type="Proteomes" id="UP001205311"/>
    </source>
</evidence>
<proteinExistence type="predicted"/>
<name>A0ABT1HYK2_STRSD</name>
<feature type="transmembrane region" description="Helical" evidence="1">
    <location>
        <begin position="6"/>
        <end position="25"/>
    </location>
</feature>
<dbReference type="Proteomes" id="UP001205311">
    <property type="component" value="Unassembled WGS sequence"/>
</dbReference>
<evidence type="ECO:0000256" key="1">
    <source>
        <dbReference type="SAM" id="Phobius"/>
    </source>
</evidence>
<feature type="transmembrane region" description="Helical" evidence="1">
    <location>
        <begin position="53"/>
        <end position="72"/>
    </location>
</feature>
<sequence>MGDSDFYFWCVVFGSPLLVLSASFLPMRTLSRGLVIGAAIIAFLLIWLPALRWLGPTLVFVALVLAAVDRLVMRRRSV</sequence>